<gene>
    <name evidence="1" type="ORF">DW355_08425</name>
</gene>
<evidence type="ECO:0000313" key="2">
    <source>
        <dbReference type="Proteomes" id="UP000292939"/>
    </source>
</evidence>
<dbReference type="Pfam" id="PF01019">
    <property type="entry name" value="G_glu_transpept"/>
    <property type="match status" value="1"/>
</dbReference>
<accession>A0A4P6UMM4</accession>
<dbReference type="Proteomes" id="UP000292939">
    <property type="component" value="Chromosome"/>
</dbReference>
<dbReference type="SUPFAM" id="SSF56235">
    <property type="entry name" value="N-terminal nucleophile aminohydrolases (Ntn hydrolases)"/>
    <property type="match status" value="1"/>
</dbReference>
<organism evidence="1 2">
    <name type="scientific">Hylemonella gracilis</name>
    <dbReference type="NCBI Taxonomy" id="80880"/>
    <lineage>
        <taxon>Bacteria</taxon>
        <taxon>Pseudomonadati</taxon>
        <taxon>Pseudomonadota</taxon>
        <taxon>Betaproteobacteria</taxon>
        <taxon>Burkholderiales</taxon>
        <taxon>Comamonadaceae</taxon>
        <taxon>Hylemonella</taxon>
    </lineage>
</organism>
<dbReference type="InterPro" id="IPR043138">
    <property type="entry name" value="GGT_lsub"/>
</dbReference>
<dbReference type="InterPro" id="IPR052896">
    <property type="entry name" value="GGT-like_enzyme"/>
</dbReference>
<sequence>MSFSYSNPYPSTRLPVFARNIVSTSHPLAAQAGLRILQQGGNAVDAAIAAAAAMTIVEPVSNGLGSDAFAILWDGQQLHGLNASGRAPQTWTPDYFRRKYGADAQNPPKRGMDSVTVPGAVAGWVALSERFGKLPFADLMAPAIDIAERGYLMPVVVQQKWAAATPELQGLPGFAANFLPWGRAPEVGELFKFTAAARGLRAIAETKGAAFYGGAIAEAIAKFSAQNGGSHAVSDFANYKPEWVKPISQDYRGHTLHEIPPNGQGITALIALGILSHFDLKSLPVDSTASQHLQIEAMKLAFADVYRYVAEPGKMEVTAAQLLDPAYLAQRARLIDMKKAQDFGAGNPVKGGTIYLTTADESGMMVSFIQSNFMGFGSGCVEPTFGISLQNRGHGFTLDPKAANPANLVAPGQRPFHTIIPAFLAKDGQPVMSYGVMGANMQPQGHVQTLVRMLDYGQNPQTACDAPRWRYNAGLEINVEQQMPADTVTGLGALGHRMEVINDNYQDFGAGQFIWRMGDPGVEGYMAASDARRDGLAAGY</sequence>
<dbReference type="Gene3D" id="3.60.20.40">
    <property type="match status" value="1"/>
</dbReference>
<dbReference type="InterPro" id="IPR029055">
    <property type="entry name" value="Ntn_hydrolases_N"/>
</dbReference>
<keyword evidence="1" id="KW-0808">Transferase</keyword>
<dbReference type="EMBL" id="CP031395">
    <property type="protein sequence ID" value="QBK04791.1"/>
    <property type="molecule type" value="Genomic_DNA"/>
</dbReference>
<dbReference type="AlphaFoldDB" id="A0A4P6UMM4"/>
<reference evidence="1 2" key="1">
    <citation type="submission" date="2018-07" db="EMBL/GenBank/DDBJ databases">
        <title>Exploring interactions and the metabolic potential of the ultra-small soil bacteria Hylemonella gracilis.</title>
        <authorList>
            <person name="Tyc O."/>
            <person name="Kulkarni P."/>
            <person name="Gawehns F."/>
            <person name="Hundscheid M."/>
            <person name="Zweers H."/>
            <person name="Garbeva P."/>
        </authorList>
    </citation>
    <scope>NUCLEOTIDE SEQUENCE [LARGE SCALE GENOMIC DNA]</scope>
    <source>
        <strain evidence="1 2">NS1</strain>
    </source>
</reference>
<dbReference type="Gene3D" id="1.10.246.130">
    <property type="match status" value="1"/>
</dbReference>
<evidence type="ECO:0000313" key="1">
    <source>
        <dbReference type="EMBL" id="QBK04791.1"/>
    </source>
</evidence>
<protein>
    <submittedName>
        <fullName evidence="1">Gamma-glutamyltransferase family protein</fullName>
    </submittedName>
</protein>
<dbReference type="InterPro" id="IPR043137">
    <property type="entry name" value="GGT_ssub_C"/>
</dbReference>
<dbReference type="GO" id="GO:0016740">
    <property type="term" value="F:transferase activity"/>
    <property type="evidence" value="ECO:0007669"/>
    <property type="project" value="UniProtKB-KW"/>
</dbReference>
<proteinExistence type="predicted"/>
<dbReference type="RefSeq" id="WP_131279240.1">
    <property type="nucleotide sequence ID" value="NZ_CP031395.1"/>
</dbReference>
<dbReference type="PRINTS" id="PR01210">
    <property type="entry name" value="GGTRANSPTASE"/>
</dbReference>
<dbReference type="KEGG" id="hgr:DW355_08425"/>
<name>A0A4P6UMM4_9BURK</name>
<dbReference type="PANTHER" id="PTHR43881:SF1">
    <property type="entry name" value="GAMMA-GLUTAMYLTRANSPEPTIDASE (AFU_ORTHOLOGUE AFUA_4G13580)"/>
    <property type="match status" value="1"/>
</dbReference>
<dbReference type="PANTHER" id="PTHR43881">
    <property type="entry name" value="GAMMA-GLUTAMYLTRANSPEPTIDASE (AFU_ORTHOLOGUE AFUA_4G13580)"/>
    <property type="match status" value="1"/>
</dbReference>
<dbReference type="OrthoDB" id="5297205at2"/>